<keyword evidence="3" id="KW-1185">Reference proteome</keyword>
<protein>
    <submittedName>
        <fullName evidence="2">DUF3341 domain-containing protein</fullName>
    </submittedName>
</protein>
<dbReference type="PANTHER" id="PTHR40394">
    <property type="entry name" value="LIPOPROTEIN-RELATED"/>
    <property type="match status" value="1"/>
</dbReference>
<feature type="transmembrane region" description="Helical" evidence="1">
    <location>
        <begin position="57"/>
        <end position="82"/>
    </location>
</feature>
<proteinExistence type="predicted"/>
<dbReference type="Proteomes" id="UP000567293">
    <property type="component" value="Unassembled WGS sequence"/>
</dbReference>
<feature type="transmembrane region" description="Helical" evidence="1">
    <location>
        <begin position="94"/>
        <end position="111"/>
    </location>
</feature>
<evidence type="ECO:0000256" key="1">
    <source>
        <dbReference type="SAM" id="Phobius"/>
    </source>
</evidence>
<sequence>MKADIYGVMAEFDNPTALVNATRAVRDRGYRKLDAYTPFPIEELNDVLHLHKNKLPLIVLAGGILGGLTGYLLQYFVTVIYFPINVGGRPLHSWPSYIIITFELTILFGAIST</sequence>
<dbReference type="PANTHER" id="PTHR40394:SF2">
    <property type="entry name" value="QUINOL:CYTOCHROME C OXIDOREDUCTASE MEMBRANE PROTEIN"/>
    <property type="match status" value="1"/>
</dbReference>
<feature type="non-terminal residue" evidence="2">
    <location>
        <position position="113"/>
    </location>
</feature>
<keyword evidence="1" id="KW-1133">Transmembrane helix</keyword>
<dbReference type="AlphaFoldDB" id="A0A7V8NRD9"/>
<dbReference type="EMBL" id="JACDQQ010001221">
    <property type="protein sequence ID" value="MBA0085810.1"/>
    <property type="molecule type" value="Genomic_DNA"/>
</dbReference>
<reference evidence="2" key="1">
    <citation type="submission" date="2020-06" db="EMBL/GenBank/DDBJ databases">
        <title>Legume-microbial interactions unlock mineral nutrients during tropical forest succession.</title>
        <authorList>
            <person name="Epihov D.Z."/>
        </authorList>
    </citation>
    <scope>NUCLEOTIDE SEQUENCE [LARGE SCALE GENOMIC DNA]</scope>
    <source>
        <strain evidence="2">Pan2503</strain>
    </source>
</reference>
<dbReference type="InterPro" id="IPR021776">
    <property type="entry name" value="ActD"/>
</dbReference>
<keyword evidence="1" id="KW-0812">Transmembrane</keyword>
<accession>A0A7V8NRD9</accession>
<organism evidence="2 3">
    <name type="scientific">Candidatus Acidiferrum panamense</name>
    <dbReference type="NCBI Taxonomy" id="2741543"/>
    <lineage>
        <taxon>Bacteria</taxon>
        <taxon>Pseudomonadati</taxon>
        <taxon>Acidobacteriota</taxon>
        <taxon>Terriglobia</taxon>
        <taxon>Candidatus Acidiferrales</taxon>
        <taxon>Candidatus Acidiferrum</taxon>
    </lineage>
</organism>
<keyword evidence="1" id="KW-0472">Membrane</keyword>
<evidence type="ECO:0000313" key="2">
    <source>
        <dbReference type="EMBL" id="MBA0085810.1"/>
    </source>
</evidence>
<evidence type="ECO:0000313" key="3">
    <source>
        <dbReference type="Proteomes" id="UP000567293"/>
    </source>
</evidence>
<name>A0A7V8NRD9_9BACT</name>
<gene>
    <name evidence="2" type="ORF">HRJ53_12500</name>
</gene>
<dbReference type="Pfam" id="PF11821">
    <property type="entry name" value="ActD"/>
    <property type="match status" value="1"/>
</dbReference>
<comment type="caution">
    <text evidence="2">The sequence shown here is derived from an EMBL/GenBank/DDBJ whole genome shotgun (WGS) entry which is preliminary data.</text>
</comment>